<evidence type="ECO:0000313" key="8">
    <source>
        <dbReference type="Proteomes" id="UP000175829"/>
    </source>
</evidence>
<keyword evidence="5" id="KW-0547">Nucleotide-binding</keyword>
<feature type="binding site" evidence="5">
    <location>
        <position position="47"/>
    </location>
    <ligand>
        <name>FAD</name>
        <dbReference type="ChEBI" id="CHEBI:57692"/>
    </ligand>
</feature>
<evidence type="ECO:0000256" key="2">
    <source>
        <dbReference type="ARBA" id="ARBA00022827"/>
    </source>
</evidence>
<proteinExistence type="inferred from homology"/>
<comment type="function">
    <text evidence="5">An FAD-requiring monooxygenase active on some tetracycline antibiotic derivatives, which leads to their inactivation. Hydroxylates carbon 11a of tetracycline and some analogs.</text>
</comment>
<dbReference type="Proteomes" id="UP000175829">
    <property type="component" value="Unassembled WGS sequence"/>
</dbReference>
<dbReference type="GO" id="GO:0005737">
    <property type="term" value="C:cytoplasm"/>
    <property type="evidence" value="ECO:0007669"/>
    <property type="project" value="UniProtKB-SubCell"/>
</dbReference>
<dbReference type="EMBL" id="LJGV01000022">
    <property type="protein sequence ID" value="OEU98661.1"/>
    <property type="molecule type" value="Genomic_DNA"/>
</dbReference>
<protein>
    <recommendedName>
        <fullName evidence="5">Flavin-dependent monooxygenase</fullName>
    </recommendedName>
    <alternativeName>
        <fullName evidence="5">TetX monooxygenase</fullName>
        <shortName evidence="5">TetX</shortName>
        <ecNumber evidence="5">1.14.13.-</ecNumber>
    </alternativeName>
</protein>
<dbReference type="GO" id="GO:0004497">
    <property type="term" value="F:monooxygenase activity"/>
    <property type="evidence" value="ECO:0007669"/>
    <property type="project" value="UniProtKB-UniRule"/>
</dbReference>
<feature type="binding site" evidence="5">
    <location>
        <position position="40"/>
    </location>
    <ligand>
        <name>NADPH</name>
        <dbReference type="ChEBI" id="CHEBI:57783"/>
    </ligand>
</feature>
<keyword evidence="3 5" id="KW-0560">Oxidoreductase</keyword>
<dbReference type="PANTHER" id="PTHR46972:SF1">
    <property type="entry name" value="FAD DEPENDENT OXIDOREDUCTASE DOMAIN-CONTAINING PROTEIN"/>
    <property type="match status" value="1"/>
</dbReference>
<organism evidence="7 8">
    <name type="scientific">Streptomyces qinglanensis</name>
    <dbReference type="NCBI Taxonomy" id="943816"/>
    <lineage>
        <taxon>Bacteria</taxon>
        <taxon>Bacillati</taxon>
        <taxon>Actinomycetota</taxon>
        <taxon>Actinomycetes</taxon>
        <taxon>Kitasatosporales</taxon>
        <taxon>Streptomycetaceae</taxon>
        <taxon>Streptomyces</taxon>
    </lineage>
</organism>
<comment type="cofactor">
    <cofactor evidence="5">
        <name>FAD</name>
        <dbReference type="ChEBI" id="CHEBI:57692"/>
    </cofactor>
</comment>
<dbReference type="GO" id="GO:0046677">
    <property type="term" value="P:response to antibiotic"/>
    <property type="evidence" value="ECO:0007669"/>
    <property type="project" value="InterPro"/>
</dbReference>
<feature type="binding site" evidence="5">
    <location>
        <position position="292"/>
    </location>
    <ligand>
        <name>FAD</name>
        <dbReference type="ChEBI" id="CHEBI:57692"/>
    </ligand>
</feature>
<accession>A0A1E7K414</accession>
<dbReference type="InterPro" id="IPR002938">
    <property type="entry name" value="FAD-bd"/>
</dbReference>
<dbReference type="PANTHER" id="PTHR46972">
    <property type="entry name" value="MONOOXYGENASE ASQM-RELATED"/>
    <property type="match status" value="1"/>
</dbReference>
<keyword evidence="4 5" id="KW-0503">Monooxygenase</keyword>
<evidence type="ECO:0000256" key="3">
    <source>
        <dbReference type="ARBA" id="ARBA00023002"/>
    </source>
</evidence>
<keyword evidence="1 5" id="KW-0285">Flavoprotein</keyword>
<comment type="caution">
    <text evidence="7">The sequence shown here is derived from an EMBL/GenBank/DDBJ whole genome shotgun (WGS) entry which is preliminary data.</text>
</comment>
<comment type="similarity">
    <text evidence="5">Belongs to the aromatic-ring hydroxylase family. TetX subfamily.</text>
</comment>
<dbReference type="InterPro" id="IPR036188">
    <property type="entry name" value="FAD/NAD-bd_sf"/>
</dbReference>
<comment type="domain">
    <text evidence="5">Consists of an N-terminal FAD-binding domain with a Rossman fold and a C-terminal substrate-binding domain.</text>
</comment>
<dbReference type="Gene3D" id="3.50.50.60">
    <property type="entry name" value="FAD/NAD(P)-binding domain"/>
    <property type="match status" value="1"/>
</dbReference>
<gene>
    <name evidence="7" type="ORF">AN217_13470</name>
</gene>
<feature type="binding site" evidence="5">
    <location>
        <position position="104"/>
    </location>
    <ligand>
        <name>FAD</name>
        <dbReference type="ChEBI" id="CHEBI:57692"/>
    </ligand>
</feature>
<dbReference type="GO" id="GO:0071949">
    <property type="term" value="F:FAD binding"/>
    <property type="evidence" value="ECO:0007669"/>
    <property type="project" value="InterPro"/>
</dbReference>
<evidence type="ECO:0000313" key="7">
    <source>
        <dbReference type="EMBL" id="OEU98661.1"/>
    </source>
</evidence>
<keyword evidence="5" id="KW-0963">Cytoplasm</keyword>
<dbReference type="HAMAP" id="MF_00845">
    <property type="entry name" value="TetX_monooxygenase"/>
    <property type="match status" value="1"/>
</dbReference>
<dbReference type="PRINTS" id="PR00420">
    <property type="entry name" value="RNGMNOXGNASE"/>
</dbReference>
<evidence type="ECO:0000256" key="1">
    <source>
        <dbReference type="ARBA" id="ARBA00022630"/>
    </source>
</evidence>
<dbReference type="EC" id="1.14.13.-" evidence="5"/>
<dbReference type="SUPFAM" id="SSF51905">
    <property type="entry name" value="FAD/NAD(P)-binding domain"/>
    <property type="match status" value="1"/>
</dbReference>
<sequence length="372" mass="40225">MSYRIAVAGGGPAGLTFARVLHRHGHPVTVLERDPSPDARPPGGTLDLHEGLGQRALEKAGLLAEFRTVSRPEGQAMRILESDGTVLRDWQPHPDERANPEIDRGRLRDLLLGPLDVRWGQGVTQVVPGMRDGVRVRLADGREETFDLVIGADGAWSRTRTAVSPVTPHYTGVTFVETSLDDIDTRHPDLARLVGDGAMAVYGVNRALVAQRNGGGHVKVYAQFRAPLDWHTGLDLADGEAVRAHLLTLFDGWADPVLDFVRRGSAFVHRPLYVLPVSHTWTHVPGVTLLGDAAHLMPPLGAGANLAMLEGAELAESLATGSGDPEEAVRAHEERMWARAGRWAELTTAGLERLVSPDPARAVALFDEVQPS</sequence>
<keyword evidence="2 5" id="KW-0274">FAD</keyword>
<dbReference type="RefSeq" id="WP_069991738.1">
    <property type="nucleotide sequence ID" value="NZ_LJGV01000022.1"/>
</dbReference>
<evidence type="ECO:0000256" key="5">
    <source>
        <dbReference type="HAMAP-Rule" id="MF_00845"/>
    </source>
</evidence>
<dbReference type="AlphaFoldDB" id="A0A1E7K414"/>
<name>A0A1E7K414_9ACTN</name>
<dbReference type="Pfam" id="PF01494">
    <property type="entry name" value="FAD_binding_3"/>
    <property type="match status" value="1"/>
</dbReference>
<dbReference type="InterPro" id="IPR043683">
    <property type="entry name" value="TetX_monooxygenase"/>
</dbReference>
<evidence type="ECO:0000259" key="6">
    <source>
        <dbReference type="Pfam" id="PF01494"/>
    </source>
</evidence>
<dbReference type="PATRIC" id="fig|943816.4.peg.2134"/>
<keyword evidence="5" id="KW-0521">NADP</keyword>
<comment type="subcellular location">
    <subcellularLocation>
        <location evidence="5">Cytoplasm</location>
    </subcellularLocation>
</comment>
<comment type="catalytic activity">
    <reaction evidence="5">
        <text>a tetracycline + NADPH + O2 + H(+) = an 11a-hydroxytetracycline + NADP(+) + H2O</text>
        <dbReference type="Rhea" id="RHEA:61444"/>
        <dbReference type="ChEBI" id="CHEBI:15377"/>
        <dbReference type="ChEBI" id="CHEBI:15378"/>
        <dbReference type="ChEBI" id="CHEBI:15379"/>
        <dbReference type="ChEBI" id="CHEBI:57783"/>
        <dbReference type="ChEBI" id="CHEBI:58349"/>
        <dbReference type="ChEBI" id="CHEBI:144644"/>
        <dbReference type="ChEBI" id="CHEBI:144645"/>
    </reaction>
</comment>
<reference evidence="7 8" key="1">
    <citation type="journal article" date="2016" name="Front. Microbiol.">
        <title>Comparative Genomics Analysis of Streptomyces Species Reveals Their Adaptation to the Marine Environment and Their Diversity at the Genomic Level.</title>
        <authorList>
            <person name="Tian X."/>
            <person name="Zhang Z."/>
            <person name="Yang T."/>
            <person name="Chen M."/>
            <person name="Li J."/>
            <person name="Chen F."/>
            <person name="Yang J."/>
            <person name="Li W."/>
            <person name="Zhang B."/>
            <person name="Zhang Z."/>
            <person name="Wu J."/>
            <person name="Zhang C."/>
            <person name="Long L."/>
            <person name="Xiao J."/>
        </authorList>
    </citation>
    <scope>NUCLEOTIDE SEQUENCE [LARGE SCALE GENOMIC DNA]</scope>
    <source>
        <strain evidence="7 8">SCSIO M10379</strain>
    </source>
</reference>
<comment type="subunit">
    <text evidence="5">Monomer.</text>
</comment>
<feature type="domain" description="FAD-binding" evidence="6">
    <location>
        <begin position="4"/>
        <end position="324"/>
    </location>
</feature>
<evidence type="ECO:0000256" key="4">
    <source>
        <dbReference type="ARBA" id="ARBA00023033"/>
    </source>
</evidence>